<dbReference type="PANTHER" id="PTHR22602:SF0">
    <property type="entry name" value="TRANSFERASE CAF17, MITOCHONDRIAL-RELATED"/>
    <property type="match status" value="1"/>
</dbReference>
<evidence type="ECO:0000256" key="1">
    <source>
        <dbReference type="ARBA" id="ARBA00022946"/>
    </source>
</evidence>
<accession>A0A2Z6EUM8</accession>
<keyword evidence="2" id="KW-0489">Methyltransferase</keyword>
<sequence>MEHMTTSAGWSEAPSPSFKNVADLTAGAFTVLDQFSTLQATGPDAAVFLHGQLTNNIAKLVTEKTQFAGLCSIKGRLLATFLVWRAAQPNPEAAAETIQLMLSRDLQAAVQKRLSMFILRSKVKLSDVSASLTLIGLTGAAVKLLAPLFPNLPEQAHSKVESAAGTLIRLSDVPLAAQTRSSESSAQPTHCARYLWAAPQSIYNAQRASLSANLASLTPAIWDWLEIHAGEPRITEATQDQFVPQMVNFEVIGGVDFRKGCYPGQEIIARSQYRGTIKRRMMLAHTDQAEPGAEVFHSADPQQPCGMVVNAAPAPGGGVDCLVEVKLAMLDPASGGTIHVKTLAGPVLKWLALPYALPASGSL</sequence>
<dbReference type="InterPro" id="IPR027266">
    <property type="entry name" value="TrmE/GcvT-like"/>
</dbReference>
<dbReference type="GO" id="GO:0016226">
    <property type="term" value="P:iron-sulfur cluster assembly"/>
    <property type="evidence" value="ECO:0007669"/>
    <property type="project" value="TreeGrafter"/>
</dbReference>
<gene>
    <name evidence="2" type="ORF">MCB1EB_1008</name>
</gene>
<dbReference type="EMBL" id="AP018150">
    <property type="protein sequence ID" value="BBE09169.1"/>
    <property type="molecule type" value="Genomic_DNA"/>
</dbReference>
<dbReference type="GO" id="GO:0032259">
    <property type="term" value="P:methylation"/>
    <property type="evidence" value="ECO:0007669"/>
    <property type="project" value="UniProtKB-KW"/>
</dbReference>
<keyword evidence="1" id="KW-0809">Transit peptide</keyword>
<dbReference type="SUPFAM" id="SSF103025">
    <property type="entry name" value="Folate-binding domain"/>
    <property type="match status" value="1"/>
</dbReference>
<evidence type="ECO:0000313" key="3">
    <source>
        <dbReference type="Proteomes" id="UP000282597"/>
    </source>
</evidence>
<name>A0A2Z6EUM8_9BURK</name>
<dbReference type="Gene3D" id="3.30.1360.120">
    <property type="entry name" value="Probable tRNA modification gtpase trme, domain 1"/>
    <property type="match status" value="1"/>
</dbReference>
<keyword evidence="3" id="KW-1185">Reference proteome</keyword>
<keyword evidence="2" id="KW-0808">Transferase</keyword>
<dbReference type="Proteomes" id="UP000282597">
    <property type="component" value="Chromosome"/>
</dbReference>
<protein>
    <submittedName>
        <fullName evidence="2">Aminomethyltransferase</fullName>
    </submittedName>
</protein>
<dbReference type="InterPro" id="IPR017703">
    <property type="entry name" value="YgfZ/GCV_T_CS"/>
</dbReference>
<organism evidence="2 3">
    <name type="scientific">Mycoavidus cysteinexigens</name>
    <dbReference type="NCBI Taxonomy" id="1553431"/>
    <lineage>
        <taxon>Bacteria</taxon>
        <taxon>Pseudomonadati</taxon>
        <taxon>Pseudomonadota</taxon>
        <taxon>Betaproteobacteria</taxon>
        <taxon>Burkholderiales</taxon>
        <taxon>Burkholderiaceae</taxon>
        <taxon>Mycoavidus</taxon>
    </lineage>
</organism>
<dbReference type="InterPro" id="IPR045179">
    <property type="entry name" value="YgfZ/GcvT"/>
</dbReference>
<dbReference type="KEGG" id="mcys:MCB1EB_1008"/>
<proteinExistence type="predicted"/>
<dbReference type="AlphaFoldDB" id="A0A2Z6EUM8"/>
<dbReference type="GO" id="GO:0008168">
    <property type="term" value="F:methyltransferase activity"/>
    <property type="evidence" value="ECO:0007669"/>
    <property type="project" value="UniProtKB-KW"/>
</dbReference>
<dbReference type="PANTHER" id="PTHR22602">
    <property type="entry name" value="TRANSFERASE CAF17, MITOCHONDRIAL-RELATED"/>
    <property type="match status" value="1"/>
</dbReference>
<dbReference type="NCBIfam" id="TIGR03317">
    <property type="entry name" value="ygfZ_signature"/>
    <property type="match status" value="1"/>
</dbReference>
<evidence type="ECO:0000313" key="2">
    <source>
        <dbReference type="EMBL" id="BBE09169.1"/>
    </source>
</evidence>
<reference evidence="2 3" key="1">
    <citation type="journal article" date="2018" name="Microbes Environ.">
        <title>Comparative Genomic Insights into Endofungal Lifestyles of Two Bacterial Endosymbionts, Mycoavidus cysteinexigens and Burkholderia rhizoxinica.</title>
        <authorList>
            <person name="Sharmin D."/>
            <person name="Guo Y."/>
            <person name="Nishizawa T."/>
            <person name="Ohshima S."/>
            <person name="Sato Y."/>
            <person name="Takashima Y."/>
            <person name="Narisawa K."/>
            <person name="Ohta H."/>
        </authorList>
    </citation>
    <scope>NUCLEOTIDE SEQUENCE [LARGE SCALE GENOMIC DNA]</scope>
    <source>
        <strain evidence="2 3">B1-EB</strain>
    </source>
</reference>